<name>A0A5C5WF78_9BACT</name>
<comment type="caution">
    <text evidence="2">The sequence shown here is derived from an EMBL/GenBank/DDBJ whole genome shotgun (WGS) entry which is preliminary data.</text>
</comment>
<accession>A0A5C5WF78</accession>
<protein>
    <submittedName>
        <fullName evidence="2">Uncharacterized protein</fullName>
    </submittedName>
</protein>
<gene>
    <name evidence="2" type="ORF">Pla111_05000</name>
</gene>
<dbReference type="EMBL" id="SJPH01000001">
    <property type="protein sequence ID" value="TWT48725.1"/>
    <property type="molecule type" value="Genomic_DNA"/>
</dbReference>
<keyword evidence="3" id="KW-1185">Reference proteome</keyword>
<evidence type="ECO:0000313" key="3">
    <source>
        <dbReference type="Proteomes" id="UP000318995"/>
    </source>
</evidence>
<organism evidence="2 3">
    <name type="scientific">Botrimarina hoheduenensis</name>
    <dbReference type="NCBI Taxonomy" id="2528000"/>
    <lineage>
        <taxon>Bacteria</taxon>
        <taxon>Pseudomonadati</taxon>
        <taxon>Planctomycetota</taxon>
        <taxon>Planctomycetia</taxon>
        <taxon>Pirellulales</taxon>
        <taxon>Lacipirellulaceae</taxon>
        <taxon>Botrimarina</taxon>
    </lineage>
</organism>
<proteinExistence type="predicted"/>
<reference evidence="2 3" key="1">
    <citation type="submission" date="2019-02" db="EMBL/GenBank/DDBJ databases">
        <title>Deep-cultivation of Planctomycetes and their phenomic and genomic characterization uncovers novel biology.</title>
        <authorList>
            <person name="Wiegand S."/>
            <person name="Jogler M."/>
            <person name="Boedeker C."/>
            <person name="Pinto D."/>
            <person name="Vollmers J."/>
            <person name="Rivas-Marin E."/>
            <person name="Kohn T."/>
            <person name="Peeters S.H."/>
            <person name="Heuer A."/>
            <person name="Rast P."/>
            <person name="Oberbeckmann S."/>
            <person name="Bunk B."/>
            <person name="Jeske O."/>
            <person name="Meyerdierks A."/>
            <person name="Storesund J.E."/>
            <person name="Kallscheuer N."/>
            <person name="Luecker S."/>
            <person name="Lage O.M."/>
            <person name="Pohl T."/>
            <person name="Merkel B.J."/>
            <person name="Hornburger P."/>
            <person name="Mueller R.-W."/>
            <person name="Bruemmer F."/>
            <person name="Labrenz M."/>
            <person name="Spormann A.M."/>
            <person name="Op Den Camp H."/>
            <person name="Overmann J."/>
            <person name="Amann R."/>
            <person name="Jetten M.S.M."/>
            <person name="Mascher T."/>
            <person name="Medema M.H."/>
            <person name="Devos D.P."/>
            <person name="Kaster A.-K."/>
            <person name="Ovreas L."/>
            <person name="Rohde M."/>
            <person name="Galperin M.Y."/>
            <person name="Jogler C."/>
        </authorList>
    </citation>
    <scope>NUCLEOTIDE SEQUENCE [LARGE SCALE GENOMIC DNA]</scope>
    <source>
        <strain evidence="2 3">Pla111</strain>
    </source>
</reference>
<sequence>MPTLQAAIAGLKIALTLEGNSKTLRPPCPRMDRTTRRGSRRTDSGKEAGLP</sequence>
<dbReference type="Proteomes" id="UP000318995">
    <property type="component" value="Unassembled WGS sequence"/>
</dbReference>
<feature type="region of interest" description="Disordered" evidence="1">
    <location>
        <begin position="20"/>
        <end position="51"/>
    </location>
</feature>
<evidence type="ECO:0000313" key="2">
    <source>
        <dbReference type="EMBL" id="TWT48725.1"/>
    </source>
</evidence>
<feature type="compositionally biased region" description="Basic and acidic residues" evidence="1">
    <location>
        <begin position="30"/>
        <end position="51"/>
    </location>
</feature>
<evidence type="ECO:0000256" key="1">
    <source>
        <dbReference type="SAM" id="MobiDB-lite"/>
    </source>
</evidence>
<dbReference type="AlphaFoldDB" id="A0A5C5WF78"/>